<evidence type="ECO:0000313" key="6">
    <source>
        <dbReference type="Proteomes" id="UP001169063"/>
    </source>
</evidence>
<dbReference type="Proteomes" id="UP001169063">
    <property type="component" value="Unassembled WGS sequence"/>
</dbReference>
<dbReference type="Pfam" id="PF13302">
    <property type="entry name" value="Acetyltransf_3"/>
    <property type="match status" value="1"/>
</dbReference>
<organism evidence="5 6">
    <name type="scientific">Peiella sedimenti</name>
    <dbReference type="NCBI Taxonomy" id="3061083"/>
    <lineage>
        <taxon>Bacteria</taxon>
        <taxon>Pseudomonadati</taxon>
        <taxon>Pseudomonadota</taxon>
        <taxon>Alphaproteobacteria</taxon>
        <taxon>Caulobacterales</taxon>
        <taxon>Caulobacteraceae</taxon>
        <taxon>Peiella</taxon>
    </lineage>
</organism>
<evidence type="ECO:0000256" key="2">
    <source>
        <dbReference type="ARBA" id="ARBA00023315"/>
    </source>
</evidence>
<dbReference type="Gene3D" id="3.40.630.30">
    <property type="match status" value="1"/>
</dbReference>
<dbReference type="EC" id="2.-.-.-" evidence="5"/>
<gene>
    <name evidence="5" type="ORF">Q0812_01230</name>
</gene>
<evidence type="ECO:0000313" key="5">
    <source>
        <dbReference type="EMBL" id="MDO1558049.1"/>
    </source>
</evidence>
<feature type="domain" description="N-acetyltransferase" evidence="4">
    <location>
        <begin position="20"/>
        <end position="184"/>
    </location>
</feature>
<keyword evidence="2" id="KW-0012">Acyltransferase</keyword>
<comment type="caution">
    <text evidence="5">The sequence shown here is derived from an EMBL/GenBank/DDBJ whole genome shotgun (WGS) entry which is preliminary data.</text>
</comment>
<dbReference type="InterPro" id="IPR000182">
    <property type="entry name" value="GNAT_dom"/>
</dbReference>
<name>A0ABT8SJ81_9CAUL</name>
<keyword evidence="6" id="KW-1185">Reference proteome</keyword>
<comment type="similarity">
    <text evidence="3">Belongs to the acetyltransferase family. RimJ subfamily.</text>
</comment>
<dbReference type="EMBL" id="JAUKTR010000001">
    <property type="protein sequence ID" value="MDO1558049.1"/>
    <property type="molecule type" value="Genomic_DNA"/>
</dbReference>
<dbReference type="GO" id="GO:0016740">
    <property type="term" value="F:transferase activity"/>
    <property type="evidence" value="ECO:0007669"/>
    <property type="project" value="UniProtKB-KW"/>
</dbReference>
<accession>A0ABT8SJ81</accession>
<dbReference type="InterPro" id="IPR051531">
    <property type="entry name" value="N-acetyltransferase"/>
</dbReference>
<dbReference type="PANTHER" id="PTHR43792:SF8">
    <property type="entry name" value="[RIBOSOMAL PROTEIN US5]-ALANINE N-ACETYLTRANSFERASE"/>
    <property type="match status" value="1"/>
</dbReference>
<evidence type="ECO:0000256" key="3">
    <source>
        <dbReference type="ARBA" id="ARBA00038502"/>
    </source>
</evidence>
<proteinExistence type="inferred from homology"/>
<dbReference type="InterPro" id="IPR016181">
    <property type="entry name" value="Acyl_CoA_acyltransferase"/>
</dbReference>
<sequence>MAVLDWMQTDHGPVLQDTVVRLRLPRQADYPAWSDLRRKSEAYLRPWEPKWPEDDLTRAAFRRRLSVYAREVEAERAWPFFIFDDAGLVGAITLSNVRRGVADAGTLGYWIGQPHAGRGLATRAVRLMAGYAFDTLGLHRLEAACVPENTASRRVLEKSAFRLEGVARAYLNINGAWRDHLLFARLEDDVAAGSNTRGLHRT</sequence>
<protein>
    <submittedName>
        <fullName evidence="5">GNAT family protein</fullName>
        <ecNumber evidence="5">2.-.-.-</ecNumber>
    </submittedName>
</protein>
<dbReference type="RefSeq" id="WP_302108472.1">
    <property type="nucleotide sequence ID" value="NZ_JAUKTR010000001.1"/>
</dbReference>
<reference evidence="5" key="1">
    <citation type="submission" date="2023-07" db="EMBL/GenBank/DDBJ databases">
        <title>Brevundimonas soil sp. nov., isolated from the soil of chemical plant.</title>
        <authorList>
            <person name="Wu N."/>
        </authorList>
    </citation>
    <scope>NUCLEOTIDE SEQUENCE</scope>
    <source>
        <strain evidence="5">XZ-24</strain>
    </source>
</reference>
<keyword evidence="1 5" id="KW-0808">Transferase</keyword>
<evidence type="ECO:0000259" key="4">
    <source>
        <dbReference type="PROSITE" id="PS51186"/>
    </source>
</evidence>
<dbReference type="SUPFAM" id="SSF55729">
    <property type="entry name" value="Acyl-CoA N-acyltransferases (Nat)"/>
    <property type="match status" value="1"/>
</dbReference>
<dbReference type="PANTHER" id="PTHR43792">
    <property type="entry name" value="GNAT FAMILY, PUTATIVE (AFU_ORTHOLOGUE AFUA_3G00765)-RELATED-RELATED"/>
    <property type="match status" value="1"/>
</dbReference>
<evidence type="ECO:0000256" key="1">
    <source>
        <dbReference type="ARBA" id="ARBA00022679"/>
    </source>
</evidence>
<dbReference type="PROSITE" id="PS51186">
    <property type="entry name" value="GNAT"/>
    <property type="match status" value="1"/>
</dbReference>